<dbReference type="PANTHER" id="PTHR24221:SF654">
    <property type="entry name" value="ATP-BINDING CASSETTE SUB-FAMILY B MEMBER 6"/>
    <property type="match status" value="1"/>
</dbReference>
<dbReference type="OrthoDB" id="3801191at2"/>
<reference evidence="10 11" key="1">
    <citation type="submission" date="2016-10" db="EMBL/GenBank/DDBJ databases">
        <authorList>
            <person name="de Groot N.N."/>
        </authorList>
    </citation>
    <scope>NUCLEOTIDE SEQUENCE [LARGE SCALE GENOMIC DNA]</scope>
    <source>
        <strain evidence="10 11">DSM 21800</strain>
    </source>
</reference>
<dbReference type="InterPro" id="IPR036640">
    <property type="entry name" value="ABC1_TM_sf"/>
</dbReference>
<evidence type="ECO:0000256" key="2">
    <source>
        <dbReference type="ARBA" id="ARBA00022692"/>
    </source>
</evidence>
<keyword evidence="5 7" id="KW-1133">Transmembrane helix</keyword>
<dbReference type="GO" id="GO:0140359">
    <property type="term" value="F:ABC-type transporter activity"/>
    <property type="evidence" value="ECO:0007669"/>
    <property type="project" value="InterPro"/>
</dbReference>
<name>A0A1H1ZI78_9ACTN</name>
<dbReference type="Gene3D" id="3.40.50.300">
    <property type="entry name" value="P-loop containing nucleotide triphosphate hydrolases"/>
    <property type="match status" value="1"/>
</dbReference>
<dbReference type="PROSITE" id="PS50929">
    <property type="entry name" value="ABC_TM1F"/>
    <property type="match status" value="1"/>
</dbReference>
<accession>A0A1H1ZI78</accession>
<dbReference type="SMART" id="SM00382">
    <property type="entry name" value="AAA"/>
    <property type="match status" value="1"/>
</dbReference>
<evidence type="ECO:0000259" key="9">
    <source>
        <dbReference type="PROSITE" id="PS50929"/>
    </source>
</evidence>
<dbReference type="InterPro" id="IPR003593">
    <property type="entry name" value="AAA+_ATPase"/>
</dbReference>
<dbReference type="EMBL" id="LT629772">
    <property type="protein sequence ID" value="SDT33182.1"/>
    <property type="molecule type" value="Genomic_DNA"/>
</dbReference>
<dbReference type="Gene3D" id="1.20.1560.10">
    <property type="entry name" value="ABC transporter type 1, transmembrane domain"/>
    <property type="match status" value="1"/>
</dbReference>
<keyword evidence="2 7" id="KW-0812">Transmembrane</keyword>
<dbReference type="STRING" id="630515.SAMN04489812_5228"/>
<dbReference type="InterPro" id="IPR039421">
    <property type="entry name" value="Type_1_exporter"/>
</dbReference>
<keyword evidence="3" id="KW-0547">Nucleotide-binding</keyword>
<dbReference type="Pfam" id="PF00005">
    <property type="entry name" value="ABC_tran"/>
    <property type="match status" value="1"/>
</dbReference>
<feature type="domain" description="ABC transporter" evidence="8">
    <location>
        <begin position="341"/>
        <end position="587"/>
    </location>
</feature>
<evidence type="ECO:0000256" key="3">
    <source>
        <dbReference type="ARBA" id="ARBA00022741"/>
    </source>
</evidence>
<dbReference type="InterPro" id="IPR003439">
    <property type="entry name" value="ABC_transporter-like_ATP-bd"/>
</dbReference>
<evidence type="ECO:0000256" key="1">
    <source>
        <dbReference type="ARBA" id="ARBA00004651"/>
    </source>
</evidence>
<dbReference type="GO" id="GO:0016887">
    <property type="term" value="F:ATP hydrolysis activity"/>
    <property type="evidence" value="ECO:0007669"/>
    <property type="project" value="InterPro"/>
</dbReference>
<proteinExistence type="predicted"/>
<dbReference type="SUPFAM" id="SSF52540">
    <property type="entry name" value="P-loop containing nucleoside triphosphate hydrolases"/>
    <property type="match status" value="1"/>
</dbReference>
<evidence type="ECO:0000256" key="4">
    <source>
        <dbReference type="ARBA" id="ARBA00022840"/>
    </source>
</evidence>
<dbReference type="InterPro" id="IPR027417">
    <property type="entry name" value="P-loop_NTPase"/>
</dbReference>
<dbReference type="GO" id="GO:0005524">
    <property type="term" value="F:ATP binding"/>
    <property type="evidence" value="ECO:0007669"/>
    <property type="project" value="UniProtKB-KW"/>
</dbReference>
<keyword evidence="4 10" id="KW-0067">ATP-binding</keyword>
<evidence type="ECO:0000259" key="8">
    <source>
        <dbReference type="PROSITE" id="PS50893"/>
    </source>
</evidence>
<dbReference type="SUPFAM" id="SSF90123">
    <property type="entry name" value="ABC transporter transmembrane region"/>
    <property type="match status" value="1"/>
</dbReference>
<dbReference type="InterPro" id="IPR011527">
    <property type="entry name" value="ABC1_TM_dom"/>
</dbReference>
<feature type="domain" description="ABC transmembrane type-1" evidence="9">
    <location>
        <begin position="24"/>
        <end position="305"/>
    </location>
</feature>
<protein>
    <submittedName>
        <fullName evidence="10">ATP-binding cassette, subfamily B</fullName>
    </submittedName>
</protein>
<feature type="transmembrane region" description="Helical" evidence="7">
    <location>
        <begin position="245"/>
        <end position="267"/>
    </location>
</feature>
<evidence type="ECO:0000313" key="11">
    <source>
        <dbReference type="Proteomes" id="UP000199103"/>
    </source>
</evidence>
<dbReference type="GO" id="GO:0005886">
    <property type="term" value="C:plasma membrane"/>
    <property type="evidence" value="ECO:0007669"/>
    <property type="project" value="UniProtKB-SubCell"/>
</dbReference>
<dbReference type="InterPro" id="IPR017871">
    <property type="entry name" value="ABC_transporter-like_CS"/>
</dbReference>
<dbReference type="PROSITE" id="PS50893">
    <property type="entry name" value="ABC_TRANSPORTER_2"/>
    <property type="match status" value="1"/>
</dbReference>
<dbReference type="PROSITE" id="PS00211">
    <property type="entry name" value="ABC_TRANSPORTER_1"/>
    <property type="match status" value="1"/>
</dbReference>
<dbReference type="GO" id="GO:0034040">
    <property type="term" value="F:ATPase-coupled lipid transmembrane transporter activity"/>
    <property type="evidence" value="ECO:0007669"/>
    <property type="project" value="TreeGrafter"/>
</dbReference>
<gene>
    <name evidence="10" type="ORF">SAMN04489812_5228</name>
</gene>
<sequence>MLTMIRSVWLVIAASIRVSPWQSAVCLLETLSNAAGLLQPLFIAWLITGAIERDPALVLRAVCCLVGSLTVVVVLMIIGNNARVSQYERVGFWFDTEISRLTSSIATLDHLQSAEYQDRAQTLRDHQGQLGFAFNGVLNALRAAVTGVGTLVLALTADPRMLLVVLAGLPVVLSTRWTTRWQTATDDAAAQPSRHVKHLLGLATEPGPGAEVRVFGLQNWLRDATATATRGWLDRRVGLARRQGLLESAGNVIFFVVAVIVLGWMLIDTIRGQVSIADFVLAATLITRLQMISESLQWSIRMLVRVSDDGGRFLWLRDYTAAQAARQRGTTTPPDRLSTGISTVGLGYTYPGADSPTLTDVDLELPAGAVVAVVGENGAGKSTLIGLLTGMLRPTTGSVLVDGVDLEQFDIAQWRSRMSGAFQDYARLEFSAQQSIGVGNLDDLDDRPAVRDALDEAAATDVLTALPSGLDTQLGTTWPDGVELSGGQWQRLAIARGMMRDSPLLLVLDEPTAALDAGTEHALFERYAEAARRTGGHGGVTLLVTHRFSTVAAADLVIVLRDGSVAEIGTHAELYSRGSHYAELYDLQARGYR</sequence>
<feature type="transmembrane region" description="Helical" evidence="7">
    <location>
        <begin position="58"/>
        <end position="79"/>
    </location>
</feature>
<evidence type="ECO:0000313" key="10">
    <source>
        <dbReference type="EMBL" id="SDT33182.1"/>
    </source>
</evidence>
<dbReference type="AlphaFoldDB" id="A0A1H1ZI78"/>
<comment type="subcellular location">
    <subcellularLocation>
        <location evidence="1">Cell membrane</location>
        <topology evidence="1">Multi-pass membrane protein</topology>
    </subcellularLocation>
</comment>
<keyword evidence="6 7" id="KW-0472">Membrane</keyword>
<dbReference type="PANTHER" id="PTHR24221">
    <property type="entry name" value="ATP-BINDING CASSETTE SUB-FAMILY B"/>
    <property type="match status" value="1"/>
</dbReference>
<dbReference type="Proteomes" id="UP000199103">
    <property type="component" value="Chromosome I"/>
</dbReference>
<evidence type="ECO:0000256" key="5">
    <source>
        <dbReference type="ARBA" id="ARBA00022989"/>
    </source>
</evidence>
<keyword evidence="11" id="KW-1185">Reference proteome</keyword>
<organism evidence="10 11">
    <name type="scientific">Microlunatus soli</name>
    <dbReference type="NCBI Taxonomy" id="630515"/>
    <lineage>
        <taxon>Bacteria</taxon>
        <taxon>Bacillati</taxon>
        <taxon>Actinomycetota</taxon>
        <taxon>Actinomycetes</taxon>
        <taxon>Propionibacteriales</taxon>
        <taxon>Propionibacteriaceae</taxon>
        <taxon>Microlunatus</taxon>
    </lineage>
</organism>
<evidence type="ECO:0000256" key="6">
    <source>
        <dbReference type="ARBA" id="ARBA00023136"/>
    </source>
</evidence>
<evidence type="ECO:0000256" key="7">
    <source>
        <dbReference type="SAM" id="Phobius"/>
    </source>
</evidence>